<dbReference type="EC" id="3.1.11.1" evidence="3"/>
<dbReference type="InterPro" id="IPR012337">
    <property type="entry name" value="RNaseH-like_sf"/>
</dbReference>
<dbReference type="AlphaFoldDB" id="A0A3B0X8Z5"/>
<dbReference type="PROSITE" id="PS51784">
    <property type="entry name" value="EXOI_SH3"/>
    <property type="match status" value="1"/>
</dbReference>
<dbReference type="InterPro" id="IPR036397">
    <property type="entry name" value="RNaseH_sf"/>
</dbReference>
<protein>
    <recommendedName>
        <fullName evidence="4">Exodeoxyribonuclease I</fullName>
        <ecNumber evidence="3">3.1.11.1</ecNumber>
    </recommendedName>
    <alternativeName>
        <fullName evidence="13">DNA deoxyribophosphodiesterase</fullName>
    </alternativeName>
</protein>
<comment type="cofactor">
    <cofactor evidence="2">
        <name>Mg(2+)</name>
        <dbReference type="ChEBI" id="CHEBI:18420"/>
    </cofactor>
</comment>
<dbReference type="GO" id="GO:0000175">
    <property type="term" value="F:3'-5'-RNA exonuclease activity"/>
    <property type="evidence" value="ECO:0007669"/>
    <property type="project" value="InterPro"/>
</dbReference>
<evidence type="ECO:0000256" key="7">
    <source>
        <dbReference type="ARBA" id="ARBA00022763"/>
    </source>
</evidence>
<dbReference type="GO" id="GO:0008310">
    <property type="term" value="F:single-stranded DNA 3'-5' DNA exonuclease activity"/>
    <property type="evidence" value="ECO:0007669"/>
    <property type="project" value="UniProtKB-EC"/>
</dbReference>
<keyword evidence="10" id="KW-0460">Magnesium</keyword>
<evidence type="ECO:0000256" key="4">
    <source>
        <dbReference type="ARBA" id="ARBA00019900"/>
    </source>
</evidence>
<evidence type="ECO:0000256" key="1">
    <source>
        <dbReference type="ARBA" id="ARBA00000563"/>
    </source>
</evidence>
<dbReference type="PANTHER" id="PTHR11046">
    <property type="entry name" value="OLIGORIBONUCLEASE, MITOCHONDRIAL"/>
    <property type="match status" value="1"/>
</dbReference>
<evidence type="ECO:0000256" key="2">
    <source>
        <dbReference type="ARBA" id="ARBA00001946"/>
    </source>
</evidence>
<evidence type="ECO:0000256" key="6">
    <source>
        <dbReference type="ARBA" id="ARBA00022723"/>
    </source>
</evidence>
<name>A0A3B0X8Z5_9ZZZZ</name>
<dbReference type="InterPro" id="IPR013620">
    <property type="entry name" value="Exonuc_1_SH3"/>
</dbReference>
<evidence type="ECO:0000256" key="11">
    <source>
        <dbReference type="ARBA" id="ARBA00023125"/>
    </source>
</evidence>
<gene>
    <name evidence="17" type="ORF">MNBD_GAMMA06-790</name>
</gene>
<evidence type="ECO:0000256" key="8">
    <source>
        <dbReference type="ARBA" id="ARBA00022801"/>
    </source>
</evidence>
<dbReference type="Gene3D" id="1.20.1280.70">
    <property type="entry name" value="Exonuclease ExoI, domain 3"/>
    <property type="match status" value="1"/>
</dbReference>
<keyword evidence="7" id="KW-0227">DNA damage</keyword>
<evidence type="ECO:0000313" key="17">
    <source>
        <dbReference type="EMBL" id="VAW52424.1"/>
    </source>
</evidence>
<evidence type="ECO:0000256" key="13">
    <source>
        <dbReference type="ARBA" id="ARBA00031220"/>
    </source>
</evidence>
<keyword evidence="9" id="KW-0269">Exonuclease</keyword>
<keyword evidence="12" id="KW-0234">DNA repair</keyword>
<sequence length="476" mass="55141">MTNSIYWYDYETFGIDPKYDRLSQFAGIRTDENLNIISDPLTLYCKPADDCLPDPYACLITGITPQKALADGINEVEFISTIHREFSTPNTCVAGFNNIRFDDEFTRNTLYRNFFNAYAHEWQQGNSRWDIIDTVRLTRALRPEGINWPEQDGRPSIRLELLTAENNIKHETAHDAMSDVYATIAVAKLIKQKQPRLYQYIYNIRKKNDVSKQINLQTHEAILHVSSRYSAERGAIAMVMPICQHPVNKNGFIVYDLDVHPEQFFNADSEEMAARLYTPAKELPEGIKRIPLKQIHINKCPVIVPLKTMDNAAAQRLNIDVERCQQHRELIMQNIDAFVAKTTAIFQHSKFPEVSDPDGQLYSGGFFSRDDAQRIDSIRNSHVDKLASLQFNFDDARLEEMLFRFRARNYSETLNEKEREQWDNYRHDKFTNPENSHRTKNQFLAMIESIQQSPNTVGSQLVLLEDLLEYAKSINV</sequence>
<organism evidence="17">
    <name type="scientific">hydrothermal vent metagenome</name>
    <dbReference type="NCBI Taxonomy" id="652676"/>
    <lineage>
        <taxon>unclassified sequences</taxon>
        <taxon>metagenomes</taxon>
        <taxon>ecological metagenomes</taxon>
    </lineage>
</organism>
<dbReference type="PIRSF" id="PIRSF000977">
    <property type="entry name" value="Exodeoxyribonuclease_I"/>
    <property type="match status" value="1"/>
</dbReference>
<dbReference type="CDD" id="cd06138">
    <property type="entry name" value="ExoI_N"/>
    <property type="match status" value="1"/>
</dbReference>
<dbReference type="InterPro" id="IPR038649">
    <property type="entry name" value="EXOI_SH3_sf"/>
</dbReference>
<dbReference type="SMART" id="SM00479">
    <property type="entry name" value="EXOIII"/>
    <property type="match status" value="1"/>
</dbReference>
<keyword evidence="8 17" id="KW-0378">Hydrolase</keyword>
<keyword evidence="5" id="KW-0540">Nuclease</keyword>
<dbReference type="NCBIfam" id="NF008746">
    <property type="entry name" value="PRK11779.1"/>
    <property type="match status" value="1"/>
</dbReference>
<comment type="catalytic activity">
    <reaction evidence="1">
        <text>Exonucleolytic cleavage in the 3'- to 5'-direction to yield nucleoside 5'-phosphates.</text>
        <dbReference type="EC" id="3.1.11.1"/>
    </reaction>
</comment>
<dbReference type="InterPro" id="IPR022894">
    <property type="entry name" value="Oligoribonuclease"/>
</dbReference>
<evidence type="ECO:0000256" key="9">
    <source>
        <dbReference type="ARBA" id="ARBA00022839"/>
    </source>
</evidence>
<evidence type="ECO:0000259" key="15">
    <source>
        <dbReference type="PROSITE" id="PS51784"/>
    </source>
</evidence>
<dbReference type="Pfam" id="PF00929">
    <property type="entry name" value="RNase_T"/>
    <property type="match status" value="1"/>
</dbReference>
<dbReference type="GO" id="GO:0006281">
    <property type="term" value="P:DNA repair"/>
    <property type="evidence" value="ECO:0007669"/>
    <property type="project" value="UniProtKB-KW"/>
</dbReference>
<evidence type="ECO:0000256" key="12">
    <source>
        <dbReference type="ARBA" id="ARBA00023204"/>
    </source>
</evidence>
<dbReference type="EMBL" id="UOFD01000046">
    <property type="protein sequence ID" value="VAW52424.1"/>
    <property type="molecule type" value="Genomic_DNA"/>
</dbReference>
<dbReference type="SUPFAM" id="SSF53098">
    <property type="entry name" value="Ribonuclease H-like"/>
    <property type="match status" value="1"/>
</dbReference>
<dbReference type="Gene3D" id="1.10.287.1240">
    <property type="match status" value="1"/>
</dbReference>
<keyword evidence="6" id="KW-0479">Metal-binding</keyword>
<evidence type="ECO:0000259" key="16">
    <source>
        <dbReference type="PROSITE" id="PS51785"/>
    </source>
</evidence>
<accession>A0A3B0X8Z5</accession>
<dbReference type="InterPro" id="IPR013520">
    <property type="entry name" value="Ribonucl_H"/>
</dbReference>
<dbReference type="FunFam" id="3.30.420.10:FF:000033">
    <property type="entry name" value="Exodeoxyribonuclease I"/>
    <property type="match status" value="1"/>
</dbReference>
<dbReference type="InterPro" id="IPR023607">
    <property type="entry name" value="Exodeoxyribonuclease_I"/>
</dbReference>
<dbReference type="InterPro" id="IPR058561">
    <property type="entry name" value="Exonuc_1_C"/>
</dbReference>
<dbReference type="Gene3D" id="3.30.1520.20">
    <property type="entry name" value="Exonuclease ExoI, domain 2"/>
    <property type="match status" value="1"/>
</dbReference>
<reference evidence="17" key="1">
    <citation type="submission" date="2018-06" db="EMBL/GenBank/DDBJ databases">
        <authorList>
            <person name="Zhirakovskaya E."/>
        </authorList>
    </citation>
    <scope>NUCLEOTIDE SEQUENCE</scope>
</reference>
<dbReference type="GO" id="GO:0003677">
    <property type="term" value="F:DNA binding"/>
    <property type="evidence" value="ECO:0007669"/>
    <property type="project" value="UniProtKB-KW"/>
</dbReference>
<evidence type="ECO:0000256" key="3">
    <source>
        <dbReference type="ARBA" id="ARBA00012108"/>
    </source>
</evidence>
<proteinExistence type="predicted"/>
<evidence type="ECO:0000256" key="10">
    <source>
        <dbReference type="ARBA" id="ARBA00022842"/>
    </source>
</evidence>
<feature type="domain" description="ExoI C-terminal" evidence="16">
    <location>
        <begin position="353"/>
        <end position="475"/>
    </location>
</feature>
<dbReference type="PROSITE" id="PS51785">
    <property type="entry name" value="EXOI_C"/>
    <property type="match status" value="1"/>
</dbReference>
<comment type="subunit">
    <text evidence="14">Monomer. Interacts with ssb (via C-terminus); this interaction stimulates the exonuclease activity by recruiting the enzyme to its substrate.</text>
</comment>
<evidence type="ECO:0000256" key="14">
    <source>
        <dbReference type="ARBA" id="ARBA00046792"/>
    </source>
</evidence>
<dbReference type="GO" id="GO:0046872">
    <property type="term" value="F:metal ion binding"/>
    <property type="evidence" value="ECO:0007669"/>
    <property type="project" value="UniProtKB-KW"/>
</dbReference>
<dbReference type="Pfam" id="PF08411">
    <property type="entry name" value="ExoI_SH3"/>
    <property type="match status" value="1"/>
</dbReference>
<dbReference type="Pfam" id="PF26016">
    <property type="entry name" value="ExoI_C"/>
    <property type="match status" value="1"/>
</dbReference>
<evidence type="ECO:0000256" key="5">
    <source>
        <dbReference type="ARBA" id="ARBA00022722"/>
    </source>
</evidence>
<dbReference type="Gene3D" id="3.30.420.10">
    <property type="entry name" value="Ribonuclease H-like superfamily/Ribonuclease H"/>
    <property type="match status" value="1"/>
</dbReference>
<dbReference type="InterPro" id="IPR034747">
    <property type="entry name" value="EXOI_SH3"/>
</dbReference>
<dbReference type="PANTHER" id="PTHR11046:SF11">
    <property type="entry name" value="EXODEOXYRIBONUCLEASE I"/>
    <property type="match status" value="1"/>
</dbReference>
<keyword evidence="11" id="KW-0238">DNA-binding</keyword>
<feature type="domain" description="ExoI SH3-like" evidence="15">
    <location>
        <begin position="195"/>
        <end position="350"/>
    </location>
</feature>